<reference evidence="3" key="1">
    <citation type="submission" date="2022-10" db="EMBL/GenBank/DDBJ databases">
        <title>Genome assembly of Pristionchus species.</title>
        <authorList>
            <person name="Yoshida K."/>
            <person name="Sommer R.J."/>
        </authorList>
    </citation>
    <scope>NUCLEOTIDE SEQUENCE [LARGE SCALE GENOMIC DNA]</scope>
    <source>
        <strain evidence="3">RS5460</strain>
    </source>
</reference>
<keyword evidence="3" id="KW-1185">Reference proteome</keyword>
<proteinExistence type="predicted"/>
<feature type="domain" description="C-type lectin" evidence="1">
    <location>
        <begin position="11"/>
        <end position="109"/>
    </location>
</feature>
<dbReference type="InterPro" id="IPR001304">
    <property type="entry name" value="C-type_lectin-like"/>
</dbReference>
<feature type="non-terminal residue" evidence="2">
    <location>
        <position position="1"/>
    </location>
</feature>
<comment type="caution">
    <text evidence="2">The sequence shown here is derived from an EMBL/GenBank/DDBJ whole genome shotgun (WGS) entry which is preliminary data.</text>
</comment>
<dbReference type="InterPro" id="IPR016186">
    <property type="entry name" value="C-type_lectin-like/link_sf"/>
</dbReference>
<dbReference type="Proteomes" id="UP001328107">
    <property type="component" value="Unassembled WGS sequence"/>
</dbReference>
<protein>
    <recommendedName>
        <fullName evidence="1">C-type lectin domain-containing protein</fullName>
    </recommendedName>
</protein>
<dbReference type="PROSITE" id="PS50041">
    <property type="entry name" value="C_TYPE_LECTIN_2"/>
    <property type="match status" value="1"/>
</dbReference>
<dbReference type="InterPro" id="IPR016187">
    <property type="entry name" value="CTDL_fold"/>
</dbReference>
<dbReference type="SUPFAM" id="SSF56436">
    <property type="entry name" value="C-type lectin-like"/>
    <property type="match status" value="1"/>
</dbReference>
<evidence type="ECO:0000313" key="2">
    <source>
        <dbReference type="EMBL" id="GMR60325.1"/>
    </source>
</evidence>
<accession>A0AAN5DDX1</accession>
<evidence type="ECO:0000313" key="3">
    <source>
        <dbReference type="Proteomes" id="UP001328107"/>
    </source>
</evidence>
<dbReference type="CDD" id="cd00037">
    <property type="entry name" value="CLECT"/>
    <property type="match status" value="1"/>
</dbReference>
<dbReference type="Gene3D" id="3.10.100.10">
    <property type="entry name" value="Mannose-Binding Protein A, subunit A"/>
    <property type="match status" value="1"/>
</dbReference>
<gene>
    <name evidence="2" type="ORF">PMAYCL1PPCAC_30520</name>
</gene>
<dbReference type="SMART" id="SM00034">
    <property type="entry name" value="CLECT"/>
    <property type="match status" value="1"/>
</dbReference>
<evidence type="ECO:0000259" key="1">
    <source>
        <dbReference type="PROSITE" id="PS50041"/>
    </source>
</evidence>
<dbReference type="EMBL" id="BTRK01000006">
    <property type="protein sequence ID" value="GMR60325.1"/>
    <property type="molecule type" value="Genomic_DNA"/>
</dbReference>
<name>A0AAN5DDX1_9BILA</name>
<dbReference type="AlphaFoldDB" id="A0AAN5DDX1"/>
<sequence>SLPCDGPWTTVGEKCYRLQTAKSSWNAHFITCYMIGGRLASVDSSETNAEITSTGGNDCFIGGAAFGPFGPAWVWADGRPFEYTNWREDSFAVPDAAKPCIRVDSSGYWIFTFRVMSNDSFFACPDGILRLGYVRNYYPTFYYDGIHRFRADRSAPPFDGSLGAIDRREIYTDVSTDDLDNLQWPQFKALQPIEFDTLQLPLDHFMVLSPLTLSLVVASYTIVNLLDYVSNYIRKGALAVLRDIWDFGALRQQLELGAMEWIAAEASEVDAPWLEAHPLFVEPDFRAKISRVCAASGSSVVSFFRSEWPEICRIEDIMATCSLNRYSLVTKGHIDD</sequence>
<organism evidence="2 3">
    <name type="scientific">Pristionchus mayeri</name>
    <dbReference type="NCBI Taxonomy" id="1317129"/>
    <lineage>
        <taxon>Eukaryota</taxon>
        <taxon>Metazoa</taxon>
        <taxon>Ecdysozoa</taxon>
        <taxon>Nematoda</taxon>
        <taxon>Chromadorea</taxon>
        <taxon>Rhabditida</taxon>
        <taxon>Rhabditina</taxon>
        <taxon>Diplogasteromorpha</taxon>
        <taxon>Diplogasteroidea</taxon>
        <taxon>Neodiplogasteridae</taxon>
        <taxon>Pristionchus</taxon>
    </lineage>
</organism>